<dbReference type="InterPro" id="IPR036936">
    <property type="entry name" value="CRIB_dom_sf"/>
</dbReference>
<dbReference type="PROSITE" id="PS50108">
    <property type="entry name" value="CRIB"/>
    <property type="match status" value="2"/>
</dbReference>
<dbReference type="EMBL" id="KV427645">
    <property type="protein sequence ID" value="KZT03287.1"/>
    <property type="molecule type" value="Genomic_DNA"/>
</dbReference>
<accession>A0A165CRB0</accession>
<dbReference type="InterPro" id="IPR000095">
    <property type="entry name" value="CRIB_dom"/>
</dbReference>
<evidence type="ECO:0000313" key="2">
    <source>
        <dbReference type="EMBL" id="KZT03287.1"/>
    </source>
</evidence>
<dbReference type="GeneID" id="63826644"/>
<dbReference type="InParanoid" id="A0A165CRB0"/>
<dbReference type="OrthoDB" id="2786357at2759"/>
<dbReference type="Gene3D" id="3.90.810.10">
    <property type="entry name" value="CRIB domain"/>
    <property type="match status" value="3"/>
</dbReference>
<feature type="domain" description="CRIB" evidence="1">
    <location>
        <begin position="186"/>
        <end position="199"/>
    </location>
</feature>
<organism evidence="2 3">
    <name type="scientific">Laetiporus sulphureus 93-53</name>
    <dbReference type="NCBI Taxonomy" id="1314785"/>
    <lineage>
        <taxon>Eukaryota</taxon>
        <taxon>Fungi</taxon>
        <taxon>Dikarya</taxon>
        <taxon>Basidiomycota</taxon>
        <taxon>Agaricomycotina</taxon>
        <taxon>Agaricomycetes</taxon>
        <taxon>Polyporales</taxon>
        <taxon>Laetiporus</taxon>
    </lineage>
</organism>
<feature type="domain" description="CRIB" evidence="1">
    <location>
        <begin position="63"/>
        <end position="76"/>
    </location>
</feature>
<evidence type="ECO:0000259" key="1">
    <source>
        <dbReference type="PROSITE" id="PS50108"/>
    </source>
</evidence>
<name>A0A165CRB0_9APHY</name>
<evidence type="ECO:0000313" key="3">
    <source>
        <dbReference type="Proteomes" id="UP000076871"/>
    </source>
</evidence>
<dbReference type="SMART" id="SM00285">
    <property type="entry name" value="PBD"/>
    <property type="match status" value="3"/>
</dbReference>
<gene>
    <name evidence="2" type="ORF">LAESUDRAFT_729322</name>
</gene>
<dbReference type="RefSeq" id="XP_040761027.1">
    <property type="nucleotide sequence ID" value="XM_040909615.1"/>
</dbReference>
<keyword evidence="3" id="KW-1185">Reference proteome</keyword>
<protein>
    <recommendedName>
        <fullName evidence="1">CRIB domain-containing protein</fullName>
    </recommendedName>
</protein>
<dbReference type="AlphaFoldDB" id="A0A165CRB0"/>
<sequence>MTTLFMRKRRVSGFWTFDNPQPSSPTTESMLPGKGVRRASSLRDHIKPLVRPKSLSIDGDPSISFPWNFQHTMHVDEHMNGLPASWSAQLAEDGKSASKPEKNRHSLAALERESTRVDACLPLVKPLWCQRRNTVSGDGTEEPQISGPWNVQHNMHVDEHYNGLPPAWAMTMSKAPAALLKGDPSITLPWNFKHQIHVHVGLDGIPRGIPPSLHARLSEMGFSEDEIAAIRAHS</sequence>
<dbReference type="Proteomes" id="UP000076871">
    <property type="component" value="Unassembled WGS sequence"/>
</dbReference>
<reference evidence="2 3" key="1">
    <citation type="journal article" date="2016" name="Mol. Biol. Evol.">
        <title>Comparative Genomics of Early-Diverging Mushroom-Forming Fungi Provides Insights into the Origins of Lignocellulose Decay Capabilities.</title>
        <authorList>
            <person name="Nagy L.G."/>
            <person name="Riley R."/>
            <person name="Tritt A."/>
            <person name="Adam C."/>
            <person name="Daum C."/>
            <person name="Floudas D."/>
            <person name="Sun H."/>
            <person name="Yadav J.S."/>
            <person name="Pangilinan J."/>
            <person name="Larsson K.H."/>
            <person name="Matsuura K."/>
            <person name="Barry K."/>
            <person name="Labutti K."/>
            <person name="Kuo R."/>
            <person name="Ohm R.A."/>
            <person name="Bhattacharya S.S."/>
            <person name="Shirouzu T."/>
            <person name="Yoshinaga Y."/>
            <person name="Martin F.M."/>
            <person name="Grigoriev I.V."/>
            <person name="Hibbett D.S."/>
        </authorList>
    </citation>
    <scope>NUCLEOTIDE SEQUENCE [LARGE SCALE GENOMIC DNA]</scope>
    <source>
        <strain evidence="2 3">93-53</strain>
    </source>
</reference>
<proteinExistence type="predicted"/>